<accession>A0A2T9YCH8</accession>
<keyword evidence="4" id="KW-0472">Membrane</keyword>
<feature type="transmembrane region" description="Helical" evidence="4">
    <location>
        <begin position="264"/>
        <end position="284"/>
    </location>
</feature>
<name>A0A2T9YCH8_9FUNG</name>
<keyword evidence="4" id="KW-0812">Transmembrane</keyword>
<evidence type="ECO:0000256" key="3">
    <source>
        <dbReference type="SAM" id="MobiDB-lite"/>
    </source>
</evidence>
<dbReference type="Gene3D" id="2.30.30.40">
    <property type="entry name" value="SH3 Domains"/>
    <property type="match status" value="1"/>
</dbReference>
<feature type="region of interest" description="Disordered" evidence="3">
    <location>
        <begin position="358"/>
        <end position="382"/>
    </location>
</feature>
<feature type="signal peptide" evidence="5">
    <location>
        <begin position="1"/>
        <end position="23"/>
    </location>
</feature>
<dbReference type="PROSITE" id="PS50002">
    <property type="entry name" value="SH3"/>
    <property type="match status" value="1"/>
</dbReference>
<feature type="domain" description="SH3" evidence="6">
    <location>
        <begin position="613"/>
        <end position="674"/>
    </location>
</feature>
<protein>
    <recommendedName>
        <fullName evidence="6">SH3 domain-containing protein</fullName>
    </recommendedName>
</protein>
<dbReference type="OrthoDB" id="5340910at2759"/>
<dbReference type="SUPFAM" id="SSF50044">
    <property type="entry name" value="SH3-domain"/>
    <property type="match status" value="1"/>
</dbReference>
<evidence type="ECO:0000256" key="5">
    <source>
        <dbReference type="SAM" id="SignalP"/>
    </source>
</evidence>
<organism evidence="7 8">
    <name type="scientific">Smittium simulii</name>
    <dbReference type="NCBI Taxonomy" id="133385"/>
    <lineage>
        <taxon>Eukaryota</taxon>
        <taxon>Fungi</taxon>
        <taxon>Fungi incertae sedis</taxon>
        <taxon>Zoopagomycota</taxon>
        <taxon>Kickxellomycotina</taxon>
        <taxon>Harpellomycetes</taxon>
        <taxon>Harpellales</taxon>
        <taxon>Legeriomycetaceae</taxon>
        <taxon>Smittium</taxon>
    </lineage>
</organism>
<dbReference type="EMBL" id="MBFR01000279">
    <property type="protein sequence ID" value="PVU90057.1"/>
    <property type="molecule type" value="Genomic_DNA"/>
</dbReference>
<evidence type="ECO:0000313" key="8">
    <source>
        <dbReference type="Proteomes" id="UP000245383"/>
    </source>
</evidence>
<comment type="caution">
    <text evidence="7">The sequence shown here is derived from an EMBL/GenBank/DDBJ whole genome shotgun (WGS) entry which is preliminary data.</text>
</comment>
<sequence>MFFNKTRATLVLIYVFLGKFVSAQNVNITKLSLVEILNDQESLNQNKGCFSISSSSICTNEFGRMSLPIIEFNGRTIDDAEQFDLALLSYFGSVAYSSYLERTFGCKNVTNKSLQDYTDLTSARNAFVCRSLYDSLGAQICKENGNNILNICRDSCIEYSDSWLNLIQSVGECANKTIVDKKIEEFKLLCSSTPYNGETDTGCIKVLSMKATLDCSLKTANTKSFCKFCTKNPENPCCTKEDIQQKCVLNELLQTSKFSKNAVIALWVMFGLLILALLALIMLARRRYGSYPKNKNLDESFNNLGTSFTESKGTTKTSIVPLKLTAFESLATIDSNFLDEKNKVGLLGNTPKITEQKVETNSSSTTQNLNSNANTNVSSDTKNPSTFSKFYLKQTHRSSDINFASIMKSVHPKNVLSNKESSNIHNITIKSAPTAENKHKHTSMLYPRDKHSSVNKLSTNQIDEDATADYNNIAKQITESAQQYEHKVKNSGLINSPFNEYSDPIPTNLTDNTDSKLQRKSNFIQNQFSLSSPTTAPKKISISSKLDQDRPFLTTRVQSAQNSPMFTDIRNQYLIALDNVSSSQTNSSKSEKTNSVSTASQVSSYISSSFHQYENKYMRALYNYIPQEYDELTLSPDQFVKVVKVFSDGWALVEICDSSKVGVVPLVCLDENQIYDHPLI</sequence>
<feature type="compositionally biased region" description="Low complexity" evidence="3">
    <location>
        <begin position="360"/>
        <end position="379"/>
    </location>
</feature>
<dbReference type="InterPro" id="IPR036028">
    <property type="entry name" value="SH3-like_dom_sf"/>
</dbReference>
<keyword evidence="5" id="KW-0732">Signal</keyword>
<dbReference type="Pfam" id="PF00018">
    <property type="entry name" value="SH3_1"/>
    <property type="match status" value="1"/>
</dbReference>
<dbReference type="SMART" id="SM00326">
    <property type="entry name" value="SH3"/>
    <property type="match status" value="1"/>
</dbReference>
<gene>
    <name evidence="7" type="ORF">BB561_005051</name>
</gene>
<evidence type="ECO:0000313" key="7">
    <source>
        <dbReference type="EMBL" id="PVU90057.1"/>
    </source>
</evidence>
<keyword evidence="8" id="KW-1185">Reference proteome</keyword>
<evidence type="ECO:0000256" key="1">
    <source>
        <dbReference type="ARBA" id="ARBA00022443"/>
    </source>
</evidence>
<evidence type="ECO:0000256" key="4">
    <source>
        <dbReference type="SAM" id="Phobius"/>
    </source>
</evidence>
<proteinExistence type="predicted"/>
<dbReference type="InterPro" id="IPR001452">
    <property type="entry name" value="SH3_domain"/>
</dbReference>
<keyword evidence="1 2" id="KW-0728">SH3 domain</keyword>
<keyword evidence="4" id="KW-1133">Transmembrane helix</keyword>
<dbReference type="STRING" id="133385.A0A2T9YCH8"/>
<reference evidence="7 8" key="1">
    <citation type="journal article" date="2018" name="MBio">
        <title>Comparative Genomics Reveals the Core Gene Toolbox for the Fungus-Insect Symbiosis.</title>
        <authorList>
            <person name="Wang Y."/>
            <person name="Stata M."/>
            <person name="Wang W."/>
            <person name="Stajich J.E."/>
            <person name="White M.M."/>
            <person name="Moncalvo J.M."/>
        </authorList>
    </citation>
    <scope>NUCLEOTIDE SEQUENCE [LARGE SCALE GENOMIC DNA]</scope>
    <source>
        <strain evidence="7 8">SWE-8-4</strain>
    </source>
</reference>
<evidence type="ECO:0000259" key="6">
    <source>
        <dbReference type="PROSITE" id="PS50002"/>
    </source>
</evidence>
<evidence type="ECO:0000256" key="2">
    <source>
        <dbReference type="PROSITE-ProRule" id="PRU00192"/>
    </source>
</evidence>
<feature type="chain" id="PRO_5015730629" description="SH3 domain-containing protein" evidence="5">
    <location>
        <begin position="24"/>
        <end position="680"/>
    </location>
</feature>
<dbReference type="AlphaFoldDB" id="A0A2T9YCH8"/>
<dbReference type="Proteomes" id="UP000245383">
    <property type="component" value="Unassembled WGS sequence"/>
</dbReference>